<feature type="repeat" description="ANK" evidence="3">
    <location>
        <begin position="208"/>
        <end position="240"/>
    </location>
</feature>
<dbReference type="PROSITE" id="PS50297">
    <property type="entry name" value="ANK_REP_REGION"/>
    <property type="match status" value="6"/>
</dbReference>
<dbReference type="PROSITE" id="PS50088">
    <property type="entry name" value="ANK_REPEAT"/>
    <property type="match status" value="6"/>
</dbReference>
<dbReference type="PANTHER" id="PTHR24198:SF165">
    <property type="entry name" value="ANKYRIN REPEAT-CONTAINING PROTEIN-RELATED"/>
    <property type="match status" value="1"/>
</dbReference>
<keyword evidence="2 3" id="KW-0040">ANK repeat</keyword>
<dbReference type="RefSeq" id="XP_073553928.1">
    <property type="nucleotide sequence ID" value="XM_073707518.1"/>
</dbReference>
<keyword evidence="5" id="KW-1185">Reference proteome</keyword>
<feature type="repeat" description="ANK" evidence="3">
    <location>
        <begin position="109"/>
        <end position="141"/>
    </location>
</feature>
<protein>
    <submittedName>
        <fullName evidence="4">Ankyrin repeat domain-containing protein 17</fullName>
    </submittedName>
</protein>
<dbReference type="PANTHER" id="PTHR24198">
    <property type="entry name" value="ANKYRIN REPEAT AND PROTEIN KINASE DOMAIN-CONTAINING PROTEIN"/>
    <property type="match status" value="1"/>
</dbReference>
<evidence type="ECO:0000313" key="5">
    <source>
        <dbReference type="Proteomes" id="UP001642720"/>
    </source>
</evidence>
<keyword evidence="1" id="KW-0677">Repeat</keyword>
<dbReference type="Pfam" id="PF00023">
    <property type="entry name" value="Ank"/>
    <property type="match status" value="1"/>
</dbReference>
<feature type="repeat" description="ANK" evidence="3">
    <location>
        <begin position="243"/>
        <end position="275"/>
    </location>
</feature>
<feature type="repeat" description="ANK" evidence="3">
    <location>
        <begin position="173"/>
        <end position="205"/>
    </location>
</feature>
<dbReference type="Proteomes" id="UP001642720">
    <property type="component" value="Unassembled WGS sequence"/>
</dbReference>
<dbReference type="InterPro" id="IPR036770">
    <property type="entry name" value="Ankyrin_rpt-contain_sf"/>
</dbReference>
<dbReference type="EMBL" id="PPTA01000027">
    <property type="protein sequence ID" value="TFA97726.1"/>
    <property type="molecule type" value="Genomic_DNA"/>
</dbReference>
<dbReference type="PRINTS" id="PR01415">
    <property type="entry name" value="ANKYRIN"/>
</dbReference>
<dbReference type="InterPro" id="IPR002110">
    <property type="entry name" value="Ankyrin_rpt"/>
</dbReference>
<name>A0ABY2GPC8_9HYPO</name>
<dbReference type="SMART" id="SM00248">
    <property type="entry name" value="ANK"/>
    <property type="match status" value="8"/>
</dbReference>
<evidence type="ECO:0000256" key="1">
    <source>
        <dbReference type="ARBA" id="ARBA00022737"/>
    </source>
</evidence>
<proteinExistence type="predicted"/>
<dbReference type="GeneID" id="300581968"/>
<evidence type="ECO:0000256" key="2">
    <source>
        <dbReference type="ARBA" id="ARBA00023043"/>
    </source>
</evidence>
<dbReference type="Pfam" id="PF12796">
    <property type="entry name" value="Ank_2"/>
    <property type="match status" value="3"/>
</dbReference>
<dbReference type="SUPFAM" id="SSF48403">
    <property type="entry name" value="Ankyrin repeat"/>
    <property type="match status" value="1"/>
</dbReference>
<evidence type="ECO:0000256" key="3">
    <source>
        <dbReference type="PROSITE-ProRule" id="PRU00023"/>
    </source>
</evidence>
<accession>A0ABY2GPC8</accession>
<feature type="repeat" description="ANK" evidence="3">
    <location>
        <begin position="279"/>
        <end position="311"/>
    </location>
</feature>
<sequence length="355" mass="36691">MTEITAERTLAQAQPKVFLAPLDAAWDPSLPTEDVDEYCWTPLQLAARSGELQTVQEILASNPSAVNDAPCGYYGQTALQAACMQGHEGVVKCLLDAGADVHFCGGNNFQRTGLQIACGQGKENVVRLLLEAGSEINMSPTTNHGIQVSTQSRRTGQETAHSLPKAFAVARYNGRTALQAASERGHLNIVKLLLQLGAEVNAPPSPSAGRTALQAASGGGFGAIVQLLLQHGAHVNAPAARYKGFTALQGACLQGSPEVVDLLLGAGADVQASGGGYDGDATALHAAAERGHVMIVKKLVEVGADVNASSNRRGQTPIQGAMAGGHEAVVSYLRNKGAVGKTGGGIFIFNHSAGQ</sequence>
<feature type="repeat" description="ANK" evidence="3">
    <location>
        <begin position="74"/>
        <end position="106"/>
    </location>
</feature>
<comment type="caution">
    <text evidence="4">The sequence shown here is derived from an EMBL/GenBank/DDBJ whole genome shotgun (WGS) entry which is preliminary data.</text>
</comment>
<reference evidence="4 5" key="1">
    <citation type="submission" date="2018-01" db="EMBL/GenBank/DDBJ databases">
        <title>Genome characterization of the sugarcane-associated fungus Trichoderma ghanense CCMA-1212 and their application in lignocelulose bioconversion.</title>
        <authorList>
            <person name="Steindorff A.S."/>
            <person name="Mendes T.D."/>
            <person name="Vilela E.S.D."/>
            <person name="Rodrigues D.S."/>
            <person name="Formighieri E.F."/>
            <person name="Melo I.S."/>
            <person name="Favaro L.C.L."/>
        </authorList>
    </citation>
    <scope>NUCLEOTIDE SEQUENCE [LARGE SCALE GENOMIC DNA]</scope>
    <source>
        <strain evidence="4 5">CCMA-1212</strain>
    </source>
</reference>
<dbReference type="Gene3D" id="1.25.40.20">
    <property type="entry name" value="Ankyrin repeat-containing domain"/>
    <property type="match status" value="3"/>
</dbReference>
<evidence type="ECO:0000313" key="4">
    <source>
        <dbReference type="EMBL" id="TFA97726.1"/>
    </source>
</evidence>
<organism evidence="4 5">
    <name type="scientific">Trichoderma ghanense</name>
    <dbReference type="NCBI Taxonomy" id="65468"/>
    <lineage>
        <taxon>Eukaryota</taxon>
        <taxon>Fungi</taxon>
        <taxon>Dikarya</taxon>
        <taxon>Ascomycota</taxon>
        <taxon>Pezizomycotina</taxon>
        <taxon>Sordariomycetes</taxon>
        <taxon>Hypocreomycetidae</taxon>
        <taxon>Hypocreales</taxon>
        <taxon>Hypocreaceae</taxon>
        <taxon>Trichoderma</taxon>
    </lineage>
</organism>
<gene>
    <name evidence="4" type="ORF">CCMA1212_010474</name>
</gene>